<dbReference type="Pfam" id="PF00382">
    <property type="entry name" value="TFIIB"/>
    <property type="match status" value="2"/>
</dbReference>
<dbReference type="GO" id="GO:0006384">
    <property type="term" value="P:transcription initiation at RNA polymerase III promoter"/>
    <property type="evidence" value="ECO:0007669"/>
    <property type="project" value="UniProtKB-ARBA"/>
</dbReference>
<dbReference type="OrthoDB" id="511529at2759"/>
<evidence type="ECO:0000256" key="2">
    <source>
        <dbReference type="ARBA" id="ARBA00010857"/>
    </source>
</evidence>
<keyword evidence="3" id="KW-0479">Metal-binding</keyword>
<feature type="compositionally biased region" description="Basic and acidic residues" evidence="11">
    <location>
        <begin position="464"/>
        <end position="481"/>
    </location>
</feature>
<comment type="similarity">
    <text evidence="2">Belongs to the TFIIB family.</text>
</comment>
<name>A0A367JWW6_RHIAZ</name>
<feature type="domain" description="Cyclin-like" evidence="12">
    <location>
        <begin position="85"/>
        <end position="166"/>
    </location>
</feature>
<dbReference type="CDD" id="cd20553">
    <property type="entry name" value="CYCLIN_TFIIIB90_rpt1"/>
    <property type="match status" value="1"/>
</dbReference>
<comment type="subcellular location">
    <subcellularLocation>
        <location evidence="1">Nucleus</location>
    </subcellularLocation>
</comment>
<dbReference type="PANTHER" id="PTHR11618">
    <property type="entry name" value="TRANSCRIPTION INITIATION FACTOR IIB-RELATED"/>
    <property type="match status" value="1"/>
</dbReference>
<evidence type="ECO:0000256" key="1">
    <source>
        <dbReference type="ARBA" id="ARBA00004123"/>
    </source>
</evidence>
<comment type="caution">
    <text evidence="13">The sequence shown here is derived from an EMBL/GenBank/DDBJ whole genome shotgun (WGS) entry which is preliminary data.</text>
</comment>
<dbReference type="Gene3D" id="2.20.25.10">
    <property type="match status" value="1"/>
</dbReference>
<feature type="region of interest" description="Disordered" evidence="11">
    <location>
        <begin position="456"/>
        <end position="504"/>
    </location>
</feature>
<evidence type="ECO:0000259" key="12">
    <source>
        <dbReference type="SMART" id="SM00385"/>
    </source>
</evidence>
<feature type="region of interest" description="Disordered" evidence="11">
    <location>
        <begin position="619"/>
        <end position="681"/>
    </location>
</feature>
<dbReference type="InterPro" id="IPR013150">
    <property type="entry name" value="TFIIB_cyclin"/>
</dbReference>
<dbReference type="SUPFAM" id="SSF57783">
    <property type="entry name" value="Zinc beta-ribbon"/>
    <property type="match status" value="1"/>
</dbReference>
<dbReference type="AlphaFoldDB" id="A0A367JWW6"/>
<dbReference type="GO" id="GO:0005634">
    <property type="term" value="C:nucleus"/>
    <property type="evidence" value="ECO:0007669"/>
    <property type="project" value="UniProtKB-SubCell"/>
</dbReference>
<evidence type="ECO:0000313" key="13">
    <source>
        <dbReference type="EMBL" id="RCH94398.1"/>
    </source>
</evidence>
<reference evidence="13 14" key="1">
    <citation type="journal article" date="2018" name="G3 (Bethesda)">
        <title>Phylogenetic and Phylogenomic Definition of Rhizopus Species.</title>
        <authorList>
            <person name="Gryganskyi A.P."/>
            <person name="Golan J."/>
            <person name="Dolatabadi S."/>
            <person name="Mondo S."/>
            <person name="Robb S."/>
            <person name="Idnurm A."/>
            <person name="Muszewska A."/>
            <person name="Steczkiewicz K."/>
            <person name="Masonjones S."/>
            <person name="Liao H.L."/>
            <person name="Gajdeczka M.T."/>
            <person name="Anike F."/>
            <person name="Vuek A."/>
            <person name="Anishchenko I.M."/>
            <person name="Voigt K."/>
            <person name="de Hoog G.S."/>
            <person name="Smith M.E."/>
            <person name="Heitman J."/>
            <person name="Vilgalys R."/>
            <person name="Stajich J.E."/>
        </authorList>
    </citation>
    <scope>NUCLEOTIDE SEQUENCE [LARGE SCALE GENOMIC DNA]</scope>
    <source>
        <strain evidence="13 14">CBS 357.93</strain>
    </source>
</reference>
<evidence type="ECO:0000256" key="8">
    <source>
        <dbReference type="ARBA" id="ARBA00023163"/>
    </source>
</evidence>
<feature type="compositionally biased region" description="Basic residues" evidence="11">
    <location>
        <begin position="548"/>
        <end position="561"/>
    </location>
</feature>
<evidence type="ECO:0000256" key="6">
    <source>
        <dbReference type="ARBA" id="ARBA00023015"/>
    </source>
</evidence>
<evidence type="ECO:0000256" key="4">
    <source>
        <dbReference type="ARBA" id="ARBA00022771"/>
    </source>
</evidence>
<protein>
    <recommendedName>
        <fullName evidence="10">B-related factor 1</fullName>
    </recommendedName>
</protein>
<evidence type="ECO:0000256" key="5">
    <source>
        <dbReference type="ARBA" id="ARBA00022833"/>
    </source>
</evidence>
<proteinExistence type="inferred from homology"/>
<accession>A0A367JWW6</accession>
<dbReference type="SMART" id="SM00385">
    <property type="entry name" value="CYCLIN"/>
    <property type="match status" value="2"/>
</dbReference>
<dbReference type="GO" id="GO:0017025">
    <property type="term" value="F:TBP-class protein binding"/>
    <property type="evidence" value="ECO:0007669"/>
    <property type="project" value="InterPro"/>
</dbReference>
<feature type="compositionally biased region" description="Acidic residues" evidence="11">
    <location>
        <begin position="482"/>
        <end position="504"/>
    </location>
</feature>
<evidence type="ECO:0000256" key="7">
    <source>
        <dbReference type="ARBA" id="ARBA00023159"/>
    </source>
</evidence>
<dbReference type="GO" id="GO:0070897">
    <property type="term" value="P:transcription preinitiation complex assembly"/>
    <property type="evidence" value="ECO:0007669"/>
    <property type="project" value="InterPro"/>
</dbReference>
<feature type="compositionally biased region" description="Acidic residues" evidence="11">
    <location>
        <begin position="670"/>
        <end position="681"/>
    </location>
</feature>
<dbReference type="Pfam" id="PF07741">
    <property type="entry name" value="BRF1"/>
    <property type="match status" value="1"/>
</dbReference>
<evidence type="ECO:0000256" key="3">
    <source>
        <dbReference type="ARBA" id="ARBA00022723"/>
    </source>
</evidence>
<keyword evidence="4" id="KW-0863">Zinc-finger</keyword>
<dbReference type="InterPro" id="IPR036915">
    <property type="entry name" value="Cyclin-like_sf"/>
</dbReference>
<dbReference type="Pfam" id="PF08271">
    <property type="entry name" value="Zn_Ribbon_TF"/>
    <property type="match status" value="1"/>
</dbReference>
<dbReference type="FunFam" id="1.10.472.10:FF:000007">
    <property type="entry name" value="Transcription factor IIIB 90 kDa subunit"/>
    <property type="match status" value="1"/>
</dbReference>
<dbReference type="STRING" id="86630.A0A367JWW6"/>
<sequence length="681" mass="76800">MRCSNCGSNRTESDAASGTSYCIDCGTVLEENTIVAEVTFGETSGGRAILQGSFAGDSGRIAGGGLFGRNRGREGQEQALENGRQKIASLAHGLRLPERYREAAQRYYNLAVVNRFTRGRRSEHVAAVCLYAVCRSEKSAHMLIDFSDILQVNVFTLGATFLKLCRVLNLNLPHVDPSFYVSRFAVALDFGDYTQKVAQDAVRIAQRMDRDWIVTGRRPAGICGACLLIAARMNGFRRTLREMIYVVKVAEVTIQKRLNEFNQTESSKLSIRDFRTIWLEKRADPPSFQKNRTKEAALQSISKAEDGEEDKLEIDTETDGDKTVKVVSIDKNSDKYTESQLSTAEEDSSTQVDIKDDLPSIPDLIKDSQDLNESQTQIATQISVLDEEAHISTLVDQLGDKDASYVNIKNSPAFNNLSPEEKMKIIRAAREKVAGEMEVMLNPNLAEDAKEISKDLEEWMQDESVNKAAKELEKANKNKEEKDEEEEEEEEEEEDEENLSDVDCDEIEAMILTEEEVALKTKIWYNANKEYLEEMAVRRMVEKDKGGKDHRKKGGIRKKKPMSSASTPAEAAKQLVAAKKVSKKINQAVFDDMFESPESIEKIKQDSLKRKADDVDLDGYEVVEESGELPQAKVRKTDKDEEQDEDEEEDEEEEMAAPYGGYEQDHYDYEDNYYDDGDDDF</sequence>
<feature type="region of interest" description="Disordered" evidence="11">
    <location>
        <begin position="335"/>
        <end position="357"/>
    </location>
</feature>
<dbReference type="PRINTS" id="PR00685">
    <property type="entry name" value="TIFACTORIIB"/>
</dbReference>
<feature type="region of interest" description="Disordered" evidence="11">
    <location>
        <begin position="542"/>
        <end position="571"/>
    </location>
</feature>
<dbReference type="InterPro" id="IPR011665">
    <property type="entry name" value="BRF1_TBP-bd_dom"/>
</dbReference>
<keyword evidence="14" id="KW-1185">Reference proteome</keyword>
<dbReference type="GO" id="GO:0008270">
    <property type="term" value="F:zinc ion binding"/>
    <property type="evidence" value="ECO:0007669"/>
    <property type="project" value="UniProtKB-KW"/>
</dbReference>
<dbReference type="Gene3D" id="1.20.5.650">
    <property type="entry name" value="Single helix bin"/>
    <property type="match status" value="1"/>
</dbReference>
<evidence type="ECO:0000313" key="14">
    <source>
        <dbReference type="Proteomes" id="UP000252139"/>
    </source>
</evidence>
<dbReference type="GO" id="GO:0097550">
    <property type="term" value="C:transcription preinitiation complex"/>
    <property type="evidence" value="ECO:0007669"/>
    <property type="project" value="TreeGrafter"/>
</dbReference>
<dbReference type="GO" id="GO:0000995">
    <property type="term" value="F:RNA polymerase III general transcription initiation factor activity"/>
    <property type="evidence" value="ECO:0007669"/>
    <property type="project" value="TreeGrafter"/>
</dbReference>
<evidence type="ECO:0000256" key="10">
    <source>
        <dbReference type="ARBA" id="ARBA00031009"/>
    </source>
</evidence>
<dbReference type="CDD" id="cd20554">
    <property type="entry name" value="CYCLIN_TFIIIB90_rpt2"/>
    <property type="match status" value="1"/>
</dbReference>
<dbReference type="EMBL" id="PJQL01000582">
    <property type="protein sequence ID" value="RCH94398.1"/>
    <property type="molecule type" value="Genomic_DNA"/>
</dbReference>
<dbReference type="InterPro" id="IPR013137">
    <property type="entry name" value="Znf_TFIIB"/>
</dbReference>
<feature type="domain" description="Cyclin-like" evidence="12">
    <location>
        <begin position="179"/>
        <end position="263"/>
    </location>
</feature>
<dbReference type="InterPro" id="IPR013763">
    <property type="entry name" value="Cyclin-like_dom"/>
</dbReference>
<dbReference type="SUPFAM" id="SSF47954">
    <property type="entry name" value="Cyclin-like"/>
    <property type="match status" value="2"/>
</dbReference>
<dbReference type="PANTHER" id="PTHR11618:SF4">
    <property type="entry name" value="TRANSCRIPTION FACTOR IIIB 90 KDA SUBUNIT"/>
    <property type="match status" value="1"/>
</dbReference>
<dbReference type="FunFam" id="1.10.472.10:FF:000002">
    <property type="entry name" value="Transcription factor IIIB 90 kDa subunit"/>
    <property type="match status" value="1"/>
</dbReference>
<dbReference type="GO" id="GO:0001006">
    <property type="term" value="F:RNA polymerase III type 3 promoter sequence-specific DNA binding"/>
    <property type="evidence" value="ECO:0007669"/>
    <property type="project" value="TreeGrafter"/>
</dbReference>
<evidence type="ECO:0000256" key="11">
    <source>
        <dbReference type="SAM" id="MobiDB-lite"/>
    </source>
</evidence>
<dbReference type="GO" id="GO:0000126">
    <property type="term" value="C:transcription factor TFIIIB complex"/>
    <property type="evidence" value="ECO:0007669"/>
    <property type="project" value="TreeGrafter"/>
</dbReference>
<keyword evidence="7" id="KW-0010">Activator</keyword>
<dbReference type="Gene3D" id="1.10.472.10">
    <property type="entry name" value="Cyclin-like"/>
    <property type="match status" value="2"/>
</dbReference>
<feature type="compositionally biased region" description="Acidic residues" evidence="11">
    <location>
        <begin position="640"/>
        <end position="655"/>
    </location>
</feature>
<gene>
    <name evidence="13" type="primary">BRF1_1</name>
    <name evidence="13" type="ORF">CU097_008986</name>
</gene>
<evidence type="ECO:0000256" key="9">
    <source>
        <dbReference type="ARBA" id="ARBA00023242"/>
    </source>
</evidence>
<keyword evidence="8" id="KW-0804">Transcription</keyword>
<organism evidence="13 14">
    <name type="scientific">Rhizopus azygosporus</name>
    <name type="common">Rhizopus microsporus var. azygosporus</name>
    <dbReference type="NCBI Taxonomy" id="86630"/>
    <lineage>
        <taxon>Eukaryota</taxon>
        <taxon>Fungi</taxon>
        <taxon>Fungi incertae sedis</taxon>
        <taxon>Mucoromycota</taxon>
        <taxon>Mucoromycotina</taxon>
        <taxon>Mucoromycetes</taxon>
        <taxon>Mucorales</taxon>
        <taxon>Mucorineae</taxon>
        <taxon>Rhizopodaceae</taxon>
        <taxon>Rhizopus</taxon>
    </lineage>
</organism>
<dbReference type="Proteomes" id="UP000252139">
    <property type="component" value="Unassembled WGS sequence"/>
</dbReference>
<keyword evidence="5" id="KW-0862">Zinc</keyword>
<dbReference type="InterPro" id="IPR000812">
    <property type="entry name" value="TFIIB"/>
</dbReference>
<keyword evidence="9" id="KW-0539">Nucleus</keyword>
<keyword evidence="6" id="KW-0805">Transcription regulation</keyword>